<reference evidence="1 2" key="2">
    <citation type="submission" date="2019-09" db="EMBL/GenBank/DDBJ databases">
        <title>Complete Genome Sequence and Methylome Analysis of free living Spirochaetas.</title>
        <authorList>
            <person name="Leshcheva N."/>
            <person name="Mikheeva N."/>
        </authorList>
    </citation>
    <scope>NUCLEOTIDE SEQUENCE [LARGE SCALE GENOMIC DNA]</scope>
    <source>
        <strain evidence="1 2">P</strain>
    </source>
</reference>
<gene>
    <name evidence="1" type="ORF">EW093_14085</name>
</gene>
<dbReference type="Gene3D" id="2.130.10.10">
    <property type="entry name" value="YVTN repeat-like/Quinoprotein amine dehydrogenase"/>
    <property type="match status" value="1"/>
</dbReference>
<dbReference type="SUPFAM" id="SSF50998">
    <property type="entry name" value="Quinoprotein alcohol dehydrogenase-like"/>
    <property type="match status" value="1"/>
</dbReference>
<dbReference type="SUPFAM" id="SSF48371">
    <property type="entry name" value="ARM repeat"/>
    <property type="match status" value="1"/>
</dbReference>
<name>A0A5C1QHP8_9SPIO</name>
<dbReference type="InterPro" id="IPR011047">
    <property type="entry name" value="Quinoprotein_ADH-like_sf"/>
</dbReference>
<organism evidence="1 2">
    <name type="scientific">Thiospirochaeta perfilievii</name>
    <dbReference type="NCBI Taxonomy" id="252967"/>
    <lineage>
        <taxon>Bacteria</taxon>
        <taxon>Pseudomonadati</taxon>
        <taxon>Spirochaetota</taxon>
        <taxon>Spirochaetia</taxon>
        <taxon>Spirochaetales</taxon>
        <taxon>Spirochaetaceae</taxon>
        <taxon>Thiospirochaeta</taxon>
    </lineage>
</organism>
<dbReference type="RefSeq" id="WP_149569015.1">
    <property type="nucleotide sequence ID" value="NZ_CP035807.1"/>
</dbReference>
<dbReference type="AlphaFoldDB" id="A0A5C1QHP8"/>
<reference evidence="1 2" key="1">
    <citation type="submission" date="2019-02" db="EMBL/GenBank/DDBJ databases">
        <authorList>
            <person name="Fomenkov A."/>
            <person name="Dubinina G."/>
            <person name="Grabovich M."/>
            <person name="Vincze T."/>
            <person name="Roberts R.J."/>
        </authorList>
    </citation>
    <scope>NUCLEOTIDE SEQUENCE [LARGE SCALE GENOMIC DNA]</scope>
    <source>
        <strain evidence="1 2">P</strain>
    </source>
</reference>
<dbReference type="Proteomes" id="UP000323824">
    <property type="component" value="Chromosome"/>
</dbReference>
<accession>A0A5C1QHP8</accession>
<sequence>MFCSHIFSQDLTPIWQVALPGEVVSTPVERKNSELILICEDRRLYSINIKNGNINWKVKPGGKLSELYLSPDGSIITRDNRALYSYYGDGTLRWSIDFKEGITSNLTLNKRGDIFLVSNMQIFQISRFGIKHSVLNNVHTKKLEAISNSLILYIEDNKLYSITFGGVSAFNFNLKKSPKMITSDDDFFYLVFKEGTISKFKNSGEFVETWESKINNPTMVGFNHRGELVLTGDGISSIFKNSYTFETSGDKSLLFSNGFLVYGNEKWILTSYQLGLNIEYYPSGKMQVNDRSISLSDKKVWNDSKLSSYYRNMILSGNREVQLGVLKELKLKVGDADILDQYPNFYEILLLASSNVDIKHDVRKEAYKVIALSKDLSFLPYLLNDLKSEDSYIILTYIFYALGQLAADMDGDVISLISDRIDDYFDETLAINGLYALYYINNYTNGEYVDIVFSGIEKILANGYSNSIDERCYDIIDRIK</sequence>
<proteinExistence type="predicted"/>
<dbReference type="InterPro" id="IPR016024">
    <property type="entry name" value="ARM-type_fold"/>
</dbReference>
<evidence type="ECO:0008006" key="3">
    <source>
        <dbReference type="Google" id="ProtNLM"/>
    </source>
</evidence>
<protein>
    <recommendedName>
        <fullName evidence="3">PQQ-like beta-propeller repeat protein</fullName>
    </recommendedName>
</protein>
<evidence type="ECO:0000313" key="2">
    <source>
        <dbReference type="Proteomes" id="UP000323824"/>
    </source>
</evidence>
<evidence type="ECO:0000313" key="1">
    <source>
        <dbReference type="EMBL" id="QEN05782.1"/>
    </source>
</evidence>
<dbReference type="OrthoDB" id="355895at2"/>
<dbReference type="InterPro" id="IPR015943">
    <property type="entry name" value="WD40/YVTN_repeat-like_dom_sf"/>
</dbReference>
<dbReference type="KEGG" id="sper:EW093_14085"/>
<dbReference type="EMBL" id="CP035807">
    <property type="protein sequence ID" value="QEN05782.1"/>
    <property type="molecule type" value="Genomic_DNA"/>
</dbReference>
<keyword evidence="2" id="KW-1185">Reference proteome</keyword>